<reference evidence="2" key="2">
    <citation type="submission" date="2015-08" db="EMBL/GenBank/DDBJ databases">
        <title>Draft Genome Sequence of a Heterotrophic Facultative Anaerobic Bacterium Ardenticatena maritima Strain 110S.</title>
        <authorList>
            <person name="Kawaichi S."/>
            <person name="Yoshida T."/>
            <person name="Sako Y."/>
            <person name="Nakamura R."/>
        </authorList>
    </citation>
    <scope>NUCLEOTIDE SEQUENCE [LARGE SCALE GENOMIC DNA]</scope>
    <source>
        <strain evidence="2">110S</strain>
    </source>
</reference>
<organism evidence="1 2">
    <name type="scientific">Ardenticatena maritima</name>
    <dbReference type="NCBI Taxonomy" id="872965"/>
    <lineage>
        <taxon>Bacteria</taxon>
        <taxon>Bacillati</taxon>
        <taxon>Chloroflexota</taxon>
        <taxon>Ardenticatenia</taxon>
        <taxon>Ardenticatenales</taxon>
        <taxon>Ardenticatenaceae</taxon>
        <taxon>Ardenticatena</taxon>
    </lineage>
</organism>
<dbReference type="AlphaFoldDB" id="A0A0M9UDY7"/>
<reference evidence="1 2" key="1">
    <citation type="journal article" date="2015" name="Genome Announc.">
        <title>Draft Genome Sequence of a Heterotrophic Facultative Anaerobic Thermophilic Bacterium, Ardenticatena maritima Strain 110ST.</title>
        <authorList>
            <person name="Kawaichi S."/>
            <person name="Yoshida T."/>
            <person name="Sako Y."/>
            <person name="Nakamura R."/>
        </authorList>
    </citation>
    <scope>NUCLEOTIDE SEQUENCE [LARGE SCALE GENOMIC DNA]</scope>
    <source>
        <strain evidence="1 2">110S</strain>
    </source>
</reference>
<name>A0A0M9UDY7_9CHLR</name>
<dbReference type="InParanoid" id="A0A0M9UDY7"/>
<comment type="caution">
    <text evidence="1">The sequence shown here is derived from an EMBL/GenBank/DDBJ whole genome shotgun (WGS) entry which is preliminary data.</text>
</comment>
<accession>A0A0M9UDY7</accession>
<sequence length="51" mass="5539">MGRTLFGEWGILPKPPSAFLHVKPHTAVLSPRCNEAPSCCPGRIVPWGQPT</sequence>
<dbReference type="EMBL" id="BBZA01000265">
    <property type="protein sequence ID" value="GAP64497.1"/>
    <property type="molecule type" value="Genomic_DNA"/>
</dbReference>
<protein>
    <submittedName>
        <fullName evidence="1">Uncharacterized protein</fullName>
    </submittedName>
</protein>
<evidence type="ECO:0000313" key="2">
    <source>
        <dbReference type="Proteomes" id="UP000037784"/>
    </source>
</evidence>
<evidence type="ECO:0000313" key="1">
    <source>
        <dbReference type="EMBL" id="GAP64497.1"/>
    </source>
</evidence>
<dbReference type="Proteomes" id="UP000037784">
    <property type="component" value="Unassembled WGS sequence"/>
</dbReference>
<keyword evidence="2" id="KW-1185">Reference proteome</keyword>
<gene>
    <name evidence="1" type="ORF">ARMA_2920</name>
</gene>
<proteinExistence type="predicted"/>